<dbReference type="InterPro" id="IPR050640">
    <property type="entry name" value="Bact_2-comp_sensor_kinase"/>
</dbReference>
<reference evidence="4 5" key="1">
    <citation type="submission" date="2024-05" db="EMBL/GenBank/DDBJ databases">
        <authorList>
            <person name="Duchaud E."/>
        </authorList>
    </citation>
    <scope>NUCLEOTIDE SEQUENCE [LARGE SCALE GENOMIC DNA]</scope>
    <source>
        <strain evidence="4">Ena-SAMPLE-TAB-13-05-2024-13:56:06:370-140305</strain>
    </source>
</reference>
<evidence type="ECO:0000313" key="5">
    <source>
        <dbReference type="Proteomes" id="UP001497602"/>
    </source>
</evidence>
<evidence type="ECO:0008006" key="6">
    <source>
        <dbReference type="Google" id="ProtNLM"/>
    </source>
</evidence>
<dbReference type="Pfam" id="PF06580">
    <property type="entry name" value="His_kinase"/>
    <property type="match status" value="1"/>
</dbReference>
<dbReference type="InterPro" id="IPR010559">
    <property type="entry name" value="Sig_transdc_His_kin_internal"/>
</dbReference>
<protein>
    <recommendedName>
        <fullName evidence="6">Signal transduction histidine kinase internal region domain-containing protein</fullName>
    </recommendedName>
</protein>
<dbReference type="PANTHER" id="PTHR34220:SF7">
    <property type="entry name" value="SENSOR HISTIDINE KINASE YPDA"/>
    <property type="match status" value="1"/>
</dbReference>
<keyword evidence="5" id="KW-1185">Reference proteome</keyword>
<dbReference type="Gene3D" id="3.30.565.10">
    <property type="entry name" value="Histidine kinase-like ATPase, C-terminal domain"/>
    <property type="match status" value="1"/>
</dbReference>
<evidence type="ECO:0000259" key="2">
    <source>
        <dbReference type="Pfam" id="PF06580"/>
    </source>
</evidence>
<dbReference type="InterPro" id="IPR011110">
    <property type="entry name" value="Reg_prop"/>
</dbReference>
<dbReference type="Pfam" id="PF07495">
    <property type="entry name" value="Y_Y_Y"/>
    <property type="match status" value="1"/>
</dbReference>
<gene>
    <name evidence="4" type="ORF">T190115A13A_60056</name>
</gene>
<feature type="domain" description="Two component regulator three Y" evidence="3">
    <location>
        <begin position="633"/>
        <end position="680"/>
    </location>
</feature>
<evidence type="ECO:0000259" key="3">
    <source>
        <dbReference type="Pfam" id="PF07495"/>
    </source>
</evidence>
<name>A0ABP1FE64_9FLAO</name>
<evidence type="ECO:0000313" key="4">
    <source>
        <dbReference type="EMBL" id="CAL2108061.1"/>
    </source>
</evidence>
<dbReference type="InterPro" id="IPR013783">
    <property type="entry name" value="Ig-like_fold"/>
</dbReference>
<dbReference type="Proteomes" id="UP001497602">
    <property type="component" value="Unassembled WGS sequence"/>
</dbReference>
<keyword evidence="1" id="KW-0812">Transmembrane</keyword>
<dbReference type="Gene3D" id="2.130.10.10">
    <property type="entry name" value="YVTN repeat-like/Quinoprotein amine dehydrogenase"/>
    <property type="match status" value="2"/>
</dbReference>
<dbReference type="PANTHER" id="PTHR34220">
    <property type="entry name" value="SENSOR HISTIDINE KINASE YPDA"/>
    <property type="match status" value="1"/>
</dbReference>
<dbReference type="InterPro" id="IPR015943">
    <property type="entry name" value="WD40/YVTN_repeat-like_dom_sf"/>
</dbReference>
<dbReference type="InterPro" id="IPR011123">
    <property type="entry name" value="Y_Y_Y"/>
</dbReference>
<keyword evidence="1" id="KW-1133">Transmembrane helix</keyword>
<dbReference type="SUPFAM" id="SSF55874">
    <property type="entry name" value="ATPase domain of HSP90 chaperone/DNA topoisomerase II/histidine kinase"/>
    <property type="match status" value="1"/>
</dbReference>
<keyword evidence="1" id="KW-0472">Membrane</keyword>
<dbReference type="Gene3D" id="2.60.40.10">
    <property type="entry name" value="Immunoglobulins"/>
    <property type="match status" value="1"/>
</dbReference>
<dbReference type="Pfam" id="PF07494">
    <property type="entry name" value="Reg_prop"/>
    <property type="match status" value="1"/>
</dbReference>
<feature type="transmembrane region" description="Helical" evidence="1">
    <location>
        <begin position="694"/>
        <end position="714"/>
    </location>
</feature>
<sequence>MKPKILKKIIITILLTIINYSFSQNHNYINFNLKNGLPSNEIYDIYQDDVNGYLWFSSDRGLSKYNGYEFKNYGKEHGIPGNVIFDFFPQANNQIWCWTKHTNKLFYFQKGSDKFIEYKYNYLLDRIITSPHQIIKNIYLDEKDNLHLSGQKIIGKVIISKEGKLTKKTNILPKKNEKLYLAIDKDNKYSFIDNKGIFNYTLNLGFIDNISFSKDVFAVLYNKKVVIVNNQNKNIEIANFKNEPITINKVGINKIAINFIEGGTSIYDLNGNLIQSYFHRNTSTSFLVDHEGGYWFSTLKFGVFYVASPEIDYINIGSEEVKSMIKLNNDDLVMGFSKGNVIKRSNRGKLEKVYDAELATPSLVEYDMDNDDLYFISDNRLFKNMNYLNLKLYTLGLSKPENGTVFLSSIGQVVKIKNDSIERIKTPYRCLDAVTYNNQTFIGTPKGLFKVVNGSIQKINHEILDCRIQDLKINKKLNKLFIATIGNGIVLYTNDTIKTLTKKDGLLSNNIEEIYFENDDNIWTITDKGINKISFLNKKKSIEGVSFKNIGNNNKVTDLEVVGDSLFLGIKNGLLKMHKTILNKHYVDKPRLKIKKVIINDSIILNQSNNVELLHNQNRITFNLEGISFKDYLTYKYRLLGLSNKWYYSKNREITFASLPPGNYTFNASCLNQKELQKTVSYKFQISKPYWKQWWFYFIITIIVLLLSTFLFYLRLQNEKSKTQNVIIEQKLLRSQMTPHFIFNSLSVLQGMILNKEGSKSVLYISKFSKLLRIILENSRDKIVLLSEELLAIENYLMLQNLENNMYSYTISIENTINTSLFKIPPMLIQPFVENAIEHAFSNQQKDRFIDIQLTYSNKKLICTIKDNGIGINSFDKTVNTNKKSLSTAITLERLQALSKDFKMKGSVNLEDRKKYNKQGTIATLVIPYIKN</sequence>
<dbReference type="InterPro" id="IPR036890">
    <property type="entry name" value="HATPase_C_sf"/>
</dbReference>
<feature type="domain" description="Signal transduction histidine kinase internal region" evidence="2">
    <location>
        <begin position="729"/>
        <end position="802"/>
    </location>
</feature>
<organism evidence="4 5">
    <name type="scientific">Tenacibaculum vairaonense</name>
    <dbReference type="NCBI Taxonomy" id="3137860"/>
    <lineage>
        <taxon>Bacteria</taxon>
        <taxon>Pseudomonadati</taxon>
        <taxon>Bacteroidota</taxon>
        <taxon>Flavobacteriia</taxon>
        <taxon>Flavobacteriales</taxon>
        <taxon>Flavobacteriaceae</taxon>
        <taxon>Tenacibaculum</taxon>
    </lineage>
</organism>
<comment type="caution">
    <text evidence="4">The sequence shown here is derived from an EMBL/GenBank/DDBJ whole genome shotgun (WGS) entry which is preliminary data.</text>
</comment>
<dbReference type="EMBL" id="CAXJRC010000043">
    <property type="protein sequence ID" value="CAL2108061.1"/>
    <property type="molecule type" value="Genomic_DNA"/>
</dbReference>
<evidence type="ECO:0000256" key="1">
    <source>
        <dbReference type="SAM" id="Phobius"/>
    </source>
</evidence>
<proteinExistence type="predicted"/>
<accession>A0ABP1FE64</accession>